<feature type="binding site" evidence="14">
    <location>
        <position position="265"/>
    </location>
    <ligand>
        <name>Zn(2+)</name>
        <dbReference type="ChEBI" id="CHEBI:29105"/>
        <label>1</label>
    </ligand>
</feature>
<feature type="domain" description="PHD-type" evidence="18">
    <location>
        <begin position="235"/>
        <end position="284"/>
    </location>
</feature>
<feature type="binding site" evidence="14">
    <location>
        <position position="281"/>
    </location>
    <ligand>
        <name>Zn(2+)</name>
        <dbReference type="ChEBI" id="CHEBI:29105"/>
        <label>2</label>
    </ligand>
</feature>
<comment type="function">
    <text evidence="12">Component of the NuA4 histone acetyltransferase complex which is involved in transcriptional activation of selected genes principally by acetylation of nucleosomal histone H4 and H2A. The NuA4 complex is also involved in DNA repair. Involved in cell cycle progression and meiosis.</text>
</comment>
<dbReference type="Pfam" id="PF12998">
    <property type="entry name" value="ING"/>
    <property type="match status" value="1"/>
</dbReference>
<keyword evidence="10" id="KW-0469">Meiosis</keyword>
<dbReference type="InterPro" id="IPR001965">
    <property type="entry name" value="Znf_PHD"/>
</dbReference>
<dbReference type="InterPro" id="IPR019787">
    <property type="entry name" value="Znf_PHD-finger"/>
</dbReference>
<feature type="site" description="Histone H3K4me3 binding" evidence="13">
    <location>
        <position position="260"/>
    </location>
</feature>
<dbReference type="InterPro" id="IPR028651">
    <property type="entry name" value="ING_fam"/>
</dbReference>
<dbReference type="GO" id="GO:0035267">
    <property type="term" value="C:NuA4 histone acetyltransferase complex"/>
    <property type="evidence" value="ECO:0007669"/>
    <property type="project" value="TreeGrafter"/>
</dbReference>
<keyword evidence="4" id="KW-0227">DNA damage</keyword>
<evidence type="ECO:0000256" key="15">
    <source>
        <dbReference type="PROSITE-ProRule" id="PRU00146"/>
    </source>
</evidence>
<dbReference type="InterPro" id="IPR013083">
    <property type="entry name" value="Znf_RING/FYVE/PHD"/>
</dbReference>
<dbReference type="InterPro" id="IPR011011">
    <property type="entry name" value="Znf_FYVE_PHD"/>
</dbReference>
<dbReference type="PROSITE" id="PS50016">
    <property type="entry name" value="ZF_PHD_2"/>
    <property type="match status" value="1"/>
</dbReference>
<feature type="binding site" evidence="14">
    <location>
        <position position="240"/>
    </location>
    <ligand>
        <name>Zn(2+)</name>
        <dbReference type="ChEBI" id="CHEBI:29105"/>
        <label>1</label>
    </ligand>
</feature>
<dbReference type="GO" id="GO:0006281">
    <property type="term" value="P:DNA repair"/>
    <property type="evidence" value="ECO:0007669"/>
    <property type="project" value="UniProtKB-KW"/>
</dbReference>
<comment type="subunit">
    <text evidence="16">Component of an histone acetyltransferase complex. Interacts with H3K4me3 and to a lesser extent with H3K4me2.</text>
</comment>
<feature type="binding site" evidence="14">
    <location>
        <position position="251"/>
    </location>
    <ligand>
        <name>Zn(2+)</name>
        <dbReference type="ChEBI" id="CHEBI:29105"/>
        <label>2</label>
    </ligand>
</feature>
<protein>
    <recommendedName>
        <fullName evidence="16">Chromatin modification-related protein</fullName>
    </recommendedName>
</protein>
<feature type="binding site" evidence="14">
    <location>
        <position position="256"/>
    </location>
    <ligand>
        <name>Zn(2+)</name>
        <dbReference type="ChEBI" id="CHEBI:29105"/>
        <label>2</label>
    </ligand>
</feature>
<evidence type="ECO:0000256" key="13">
    <source>
        <dbReference type="PIRSR" id="PIRSR628651-50"/>
    </source>
</evidence>
<dbReference type="PROSITE" id="PS01359">
    <property type="entry name" value="ZF_PHD_1"/>
    <property type="match status" value="1"/>
</dbReference>
<keyword evidence="5 15" id="KW-0863">Zinc-finger</keyword>
<keyword evidence="7 16" id="KW-0156">Chromatin regulator</keyword>
<comment type="domain">
    <text evidence="16">The PHD-type zinc finger mediates the binding to H3K4me3.</text>
</comment>
<evidence type="ECO:0000256" key="16">
    <source>
        <dbReference type="RuleBase" id="RU361213"/>
    </source>
</evidence>
<dbReference type="GO" id="GO:0051321">
    <property type="term" value="P:meiotic cell cycle"/>
    <property type="evidence" value="ECO:0007669"/>
    <property type="project" value="UniProtKB-KW"/>
</dbReference>
<feature type="site" description="Histone H3K4me3 binding" evidence="13">
    <location>
        <position position="248"/>
    </location>
</feature>
<dbReference type="SUPFAM" id="SSF57903">
    <property type="entry name" value="FYVE/PHD zinc finger"/>
    <property type="match status" value="1"/>
</dbReference>
<dbReference type="PANTHER" id="PTHR10333">
    <property type="entry name" value="INHIBITOR OF GROWTH PROTEIN"/>
    <property type="match status" value="1"/>
</dbReference>
<evidence type="ECO:0000256" key="11">
    <source>
        <dbReference type="ARBA" id="ARBA00023306"/>
    </source>
</evidence>
<feature type="region of interest" description="Disordered" evidence="17">
    <location>
        <begin position="122"/>
        <end position="211"/>
    </location>
</feature>
<evidence type="ECO:0000256" key="4">
    <source>
        <dbReference type="ARBA" id="ARBA00022763"/>
    </source>
</evidence>
<dbReference type="Proteomes" id="UP000019375">
    <property type="component" value="Unassembled WGS sequence"/>
</dbReference>
<dbReference type="SMART" id="SM00249">
    <property type="entry name" value="PHD"/>
    <property type="match status" value="1"/>
</dbReference>
<comment type="function">
    <text evidence="16">Component of an histone acetyltransferase complex.</text>
</comment>
<keyword evidence="3 14" id="KW-0479">Metal-binding</keyword>
<comment type="subcellular location">
    <subcellularLocation>
        <location evidence="1 16">Nucleus</location>
    </subcellularLocation>
</comment>
<keyword evidence="8" id="KW-0234">DNA repair</keyword>
<dbReference type="Gene3D" id="3.30.40.10">
    <property type="entry name" value="Zinc/RING finger domain, C3HC4 (zinc finger)"/>
    <property type="match status" value="1"/>
</dbReference>
<dbReference type="PANTHER" id="PTHR10333:SF100">
    <property type="entry name" value="CHROMATIN MODIFICATION-RELATED PROTEIN YNG2"/>
    <property type="match status" value="1"/>
</dbReference>
<feature type="site" description="Histone H3K4me3 binding" evidence="13">
    <location>
        <position position="237"/>
    </location>
</feature>
<evidence type="ECO:0000256" key="17">
    <source>
        <dbReference type="SAM" id="MobiDB-lite"/>
    </source>
</evidence>
<evidence type="ECO:0000259" key="18">
    <source>
        <dbReference type="PROSITE" id="PS50016"/>
    </source>
</evidence>
<dbReference type="InterPro" id="IPR019786">
    <property type="entry name" value="Zinc_finger_PHD-type_CS"/>
</dbReference>
<evidence type="ECO:0000256" key="6">
    <source>
        <dbReference type="ARBA" id="ARBA00022833"/>
    </source>
</evidence>
<accession>A0A8J2SZU7</accession>
<keyword evidence="6 14" id="KW-0862">Zinc</keyword>
<feature type="compositionally biased region" description="Polar residues" evidence="17">
    <location>
        <begin position="169"/>
        <end position="189"/>
    </location>
</feature>
<evidence type="ECO:0000256" key="10">
    <source>
        <dbReference type="ARBA" id="ARBA00023254"/>
    </source>
</evidence>
<dbReference type="AlphaFoldDB" id="A0A8J2SZU7"/>
<evidence type="ECO:0000256" key="1">
    <source>
        <dbReference type="ARBA" id="ARBA00004123"/>
    </source>
</evidence>
<dbReference type="CDD" id="cd16858">
    <property type="entry name" value="ING_ING3_Yng2p"/>
    <property type="match status" value="1"/>
</dbReference>
<dbReference type="EMBL" id="HG316454">
    <property type="protein sequence ID" value="CDF87296.1"/>
    <property type="molecule type" value="Genomic_DNA"/>
</dbReference>
<dbReference type="Gene3D" id="6.10.140.1740">
    <property type="match status" value="1"/>
</dbReference>
<organism evidence="19 20">
    <name type="scientific">Zygosaccharomyces bailii (strain CLIB 213 / ATCC 58445 / CBS 680 / BCRC 21525 / NBRC 1098 / NCYC 1416 / NRRL Y-2227)</name>
    <dbReference type="NCBI Taxonomy" id="1333698"/>
    <lineage>
        <taxon>Eukaryota</taxon>
        <taxon>Fungi</taxon>
        <taxon>Dikarya</taxon>
        <taxon>Ascomycota</taxon>
        <taxon>Saccharomycotina</taxon>
        <taxon>Saccharomycetes</taxon>
        <taxon>Saccharomycetales</taxon>
        <taxon>Saccharomycetaceae</taxon>
        <taxon>Zygosaccharomyces</taxon>
    </lineage>
</organism>
<dbReference type="SMART" id="SM01408">
    <property type="entry name" value="ING"/>
    <property type="match status" value="1"/>
</dbReference>
<dbReference type="Pfam" id="PF00628">
    <property type="entry name" value="PHD"/>
    <property type="match status" value="1"/>
</dbReference>
<comment type="similarity">
    <text evidence="2 16">Belongs to the ING family.</text>
</comment>
<keyword evidence="11" id="KW-0131">Cell cycle</keyword>
<dbReference type="GO" id="GO:0006325">
    <property type="term" value="P:chromatin organization"/>
    <property type="evidence" value="ECO:0007669"/>
    <property type="project" value="UniProtKB-KW"/>
</dbReference>
<dbReference type="GO" id="GO:0005634">
    <property type="term" value="C:nucleus"/>
    <property type="evidence" value="ECO:0007669"/>
    <property type="project" value="UniProtKB-SubCell"/>
</dbReference>
<dbReference type="InterPro" id="IPR024610">
    <property type="entry name" value="ING_N_histone-binding"/>
</dbReference>
<evidence type="ECO:0000256" key="5">
    <source>
        <dbReference type="ARBA" id="ARBA00022771"/>
    </source>
</evidence>
<evidence type="ECO:0000256" key="14">
    <source>
        <dbReference type="PIRSR" id="PIRSR628651-51"/>
    </source>
</evidence>
<feature type="binding site" evidence="14">
    <location>
        <position position="238"/>
    </location>
    <ligand>
        <name>Zn(2+)</name>
        <dbReference type="ChEBI" id="CHEBI:29105"/>
        <label>1</label>
    </ligand>
</feature>
<feature type="binding site" evidence="14">
    <location>
        <position position="278"/>
    </location>
    <ligand>
        <name>Zn(2+)</name>
        <dbReference type="ChEBI" id="CHEBI:29105"/>
        <label>2</label>
    </ligand>
</feature>
<feature type="binding site" evidence="14">
    <location>
        <position position="262"/>
    </location>
    <ligand>
        <name>Zn(2+)</name>
        <dbReference type="ChEBI" id="CHEBI:29105"/>
        <label>1</label>
    </ligand>
</feature>
<evidence type="ECO:0000256" key="9">
    <source>
        <dbReference type="ARBA" id="ARBA00023242"/>
    </source>
</evidence>
<evidence type="ECO:0000256" key="7">
    <source>
        <dbReference type="ARBA" id="ARBA00022853"/>
    </source>
</evidence>
<reference evidence="20" key="1">
    <citation type="journal article" date="2013" name="Genome Announc.">
        <title>Genome sequence of the food spoilage yeast Zygosaccharomyces bailii CLIB 213(T).</title>
        <authorList>
            <person name="Galeote V."/>
            <person name="Bigey F."/>
            <person name="Devillers H."/>
            <person name="Neuveglise C."/>
            <person name="Dequin S."/>
        </authorList>
    </citation>
    <scope>NUCLEOTIDE SEQUENCE [LARGE SCALE GENOMIC DNA]</scope>
    <source>
        <strain evidence="20">CLIB 213 / ATCC 58445 / CBS 680 / CCRC 21525 / NBRC 1098 / NCYC 1416 / NRRL Y-2227</strain>
    </source>
</reference>
<dbReference type="CDD" id="cd15505">
    <property type="entry name" value="PHD_ING"/>
    <property type="match status" value="1"/>
</dbReference>
<dbReference type="FunFam" id="3.30.40.10:FF:000436">
    <property type="entry name" value="Chromatin modification-related protein"/>
    <property type="match status" value="1"/>
</dbReference>
<evidence type="ECO:0000313" key="20">
    <source>
        <dbReference type="Proteomes" id="UP000019375"/>
    </source>
</evidence>
<evidence type="ECO:0000256" key="8">
    <source>
        <dbReference type="ARBA" id="ARBA00023204"/>
    </source>
</evidence>
<dbReference type="GO" id="GO:0006355">
    <property type="term" value="P:regulation of DNA-templated transcription"/>
    <property type="evidence" value="ECO:0007669"/>
    <property type="project" value="TreeGrafter"/>
</dbReference>
<keyword evidence="9 16" id="KW-0539">Nucleus</keyword>
<evidence type="ECO:0000313" key="19">
    <source>
        <dbReference type="EMBL" id="CDF87296.1"/>
    </source>
</evidence>
<evidence type="ECO:0000256" key="3">
    <source>
        <dbReference type="ARBA" id="ARBA00022723"/>
    </source>
</evidence>
<proteinExistence type="inferred from homology"/>
<evidence type="ECO:0000256" key="12">
    <source>
        <dbReference type="ARBA" id="ARBA00037044"/>
    </source>
</evidence>
<dbReference type="GO" id="GO:0008270">
    <property type="term" value="F:zinc ion binding"/>
    <property type="evidence" value="ECO:0007669"/>
    <property type="project" value="UniProtKB-KW"/>
</dbReference>
<keyword evidence="20" id="KW-1185">Reference proteome</keyword>
<dbReference type="OrthoDB" id="5411773at2759"/>
<evidence type="ECO:0000256" key="2">
    <source>
        <dbReference type="ARBA" id="ARBA00010210"/>
    </source>
</evidence>
<feature type="site" description="Histone H3K4me3 binding" evidence="13">
    <location>
        <position position="252"/>
    </location>
</feature>
<sequence length="295" mass="33352">MDPSSVLDQTIQDVSNLQAEFAHILEELRNTDTQLYDQRKKYMQKDSQIHKFIRQHGSLTEHPKEQELSEKIKEEMLACRNLQEEKCTMANTALFLVTKHLSRLEKSIGVLEEDGLLAPVEDEVESSTEFSREGSAASGTGERKRRGASSGSHEPSSVKRRKAARASPSLHSQGTPLPAQSKSISQSSPEKGDDGDNDNAGSSLPVAERDVNFDLQDYNDDLFSGYNNNEEEDRTLYCFCQSVSYGEMVACDGPNCKYEWFHYSCVNLKEPPKGQWFCPDCRQEMAKNKLKKRRI</sequence>
<name>A0A8J2SZU7_ZYGB2</name>
<gene>
    <name evidence="19" type="ORF">BN860_03202g</name>
</gene>